<feature type="domain" description="Penicillin-binding protein transpeptidase" evidence="15">
    <location>
        <begin position="362"/>
        <end position="442"/>
    </location>
</feature>
<dbReference type="InterPro" id="IPR023346">
    <property type="entry name" value="Lysozyme-like_dom_sf"/>
</dbReference>
<keyword evidence="5" id="KW-0328">Glycosyltransferase</keyword>
<keyword evidence="4" id="KW-0645">Protease</keyword>
<feature type="region of interest" description="Disordered" evidence="14">
    <location>
        <begin position="694"/>
        <end position="774"/>
    </location>
</feature>
<evidence type="ECO:0000256" key="3">
    <source>
        <dbReference type="ARBA" id="ARBA00022645"/>
    </source>
</evidence>
<reference evidence="17 18" key="1">
    <citation type="submission" date="2019-10" db="EMBL/GenBank/DDBJ databases">
        <title>Streptomyces smaragdinus sp. nov. and Streptomyces fabii sp. nov., isolated from the gut of fungus growing-termite Macrotermes natalensis.</title>
        <authorList>
            <person name="Schwitalla J."/>
            <person name="Benndorf R."/>
            <person name="Martin K."/>
            <person name="De Beer W."/>
            <person name="Kaster A.-K."/>
            <person name="Vollmers J."/>
            <person name="Poulsen M."/>
            <person name="Beemelmanns C."/>
        </authorList>
    </citation>
    <scope>NUCLEOTIDE SEQUENCE [LARGE SCALE GENOMIC DNA]</scope>
    <source>
        <strain evidence="17 18">RB5</strain>
    </source>
</reference>
<evidence type="ECO:0000256" key="2">
    <source>
        <dbReference type="ARBA" id="ARBA00007739"/>
    </source>
</evidence>
<dbReference type="FunFam" id="1.10.3810.10:FF:000001">
    <property type="entry name" value="Penicillin-binding protein 1A"/>
    <property type="match status" value="1"/>
</dbReference>
<evidence type="ECO:0000313" key="18">
    <source>
        <dbReference type="Proteomes" id="UP000466345"/>
    </source>
</evidence>
<dbReference type="GO" id="GO:0009002">
    <property type="term" value="F:serine-type D-Ala-D-Ala carboxypeptidase activity"/>
    <property type="evidence" value="ECO:0007669"/>
    <property type="project" value="UniProtKB-EC"/>
</dbReference>
<evidence type="ECO:0000256" key="13">
    <source>
        <dbReference type="ARBA" id="ARBA00049902"/>
    </source>
</evidence>
<dbReference type="InterPro" id="IPR036950">
    <property type="entry name" value="PBP_transglycosylase"/>
</dbReference>
<feature type="compositionally biased region" description="Gly residues" evidence="14">
    <location>
        <begin position="737"/>
        <end position="749"/>
    </location>
</feature>
<keyword evidence="18" id="KW-1185">Reference proteome</keyword>
<dbReference type="OrthoDB" id="8865355at2"/>
<dbReference type="InterPro" id="IPR001264">
    <property type="entry name" value="Glyco_trans_51"/>
</dbReference>
<dbReference type="Gene3D" id="3.40.710.10">
    <property type="entry name" value="DD-peptidase/beta-lactamase superfamily"/>
    <property type="match status" value="1"/>
</dbReference>
<dbReference type="Proteomes" id="UP000466345">
    <property type="component" value="Unassembled WGS sequence"/>
</dbReference>
<dbReference type="AlphaFoldDB" id="A0A7K0CQE4"/>
<accession>A0A7K0CQE4</accession>
<comment type="similarity">
    <text evidence="2">In the N-terminal section; belongs to the glycosyltransferase 51 family.</text>
</comment>
<dbReference type="Pfam" id="PF00912">
    <property type="entry name" value="Transgly"/>
    <property type="match status" value="1"/>
</dbReference>
<dbReference type="GO" id="GO:0008360">
    <property type="term" value="P:regulation of cell shape"/>
    <property type="evidence" value="ECO:0007669"/>
    <property type="project" value="UniProtKB-KW"/>
</dbReference>
<keyword evidence="8" id="KW-0133">Cell shape</keyword>
<dbReference type="GO" id="GO:0030288">
    <property type="term" value="C:outer membrane-bounded periplasmic space"/>
    <property type="evidence" value="ECO:0007669"/>
    <property type="project" value="TreeGrafter"/>
</dbReference>
<evidence type="ECO:0000256" key="9">
    <source>
        <dbReference type="ARBA" id="ARBA00022984"/>
    </source>
</evidence>
<feature type="domain" description="Glycosyl transferase family 51" evidence="16">
    <location>
        <begin position="76"/>
        <end position="261"/>
    </location>
</feature>
<dbReference type="SUPFAM" id="SSF53955">
    <property type="entry name" value="Lysozyme-like"/>
    <property type="match status" value="1"/>
</dbReference>
<comment type="catalytic activity">
    <reaction evidence="12">
        <text>Preferential cleavage: (Ac)2-L-Lys-D-Ala-|-D-Ala. Also transpeptidation of peptidyl-alanyl moieties that are N-acyl substituents of D-alanine.</text>
        <dbReference type="EC" id="3.4.16.4"/>
    </reaction>
</comment>
<evidence type="ECO:0000256" key="12">
    <source>
        <dbReference type="ARBA" id="ARBA00034000"/>
    </source>
</evidence>
<proteinExistence type="inferred from homology"/>
<evidence type="ECO:0000256" key="4">
    <source>
        <dbReference type="ARBA" id="ARBA00022670"/>
    </source>
</evidence>
<evidence type="ECO:0000256" key="5">
    <source>
        <dbReference type="ARBA" id="ARBA00022676"/>
    </source>
</evidence>
<sequence>MAYKRPGGGLTTAQQAAKFLGVSLLAGALLAGISLPAVGALGLAAKGTVEGFDKLPASIERPPLSQRNVILDRDGGLIATVYERNRTVIPIKQVAPVMQQAIVAIEDARYYQHGAVDLKGILRALNANAQAGTVQEGASTLTQQYVKNIAMEEAGESPEKLKEATRQTLGRKIKELKLAIQVEQELTKKEILEGYLNIAFFGEQAYGVEAAAQRYYSKPASKLKLTEAAMLAGIVQSPSRYDPVNDEREALKRRNDVIDRMAKSKYISAAEAEKAKAEDLGLKFSSPRNGCITAVQGAGHFCDYVRRTFLGSKLYGKTEGERQKRWNQGGLTIRTTLDPKAQKSLNDSVKKHVFQKDKVATAVSMVEPGTGKIIGMGQSRPYGLDPNKHQTEINLSVDHSMGGSTYGFQTGSTFKPFTAAAALEEGIPNSKVYPAPNKMLYPERVETCDPDKPSLRGIDPETGGPESVQNETKSEVGPYALKEATAKSINTYFVAMIAEIGICPVKTLAQNMGVHRGDGKELQESTSLTLGTQTIAPLTMANAYATFANRGEYCTPVAIESVKDADNKSLPVPKTQCKRVMDEKTADTVNTLLNGVVTDGTGAQAGLSGRASAGKTGTTDNRKAAWFVGYTPNLAAAVWVGGAGGKDVEMVNINIGGVYYPKVFGGGVPGPIWRDAMSGAVANRPAESFNLVPIANPKPKHKDRPGHGDDDPLGGLTLGGITGGDTGGPTDPTNGGTLDGGTLDGGTLDGGTTDAGTLIGGGNGNGNGNTTGWP</sequence>
<dbReference type="GO" id="GO:0008955">
    <property type="term" value="F:peptidoglycan glycosyltransferase activity"/>
    <property type="evidence" value="ECO:0007669"/>
    <property type="project" value="UniProtKB-EC"/>
</dbReference>
<dbReference type="RefSeq" id="WP_153455819.1">
    <property type="nucleotide sequence ID" value="NZ_WEGJ01000027.1"/>
</dbReference>
<comment type="similarity">
    <text evidence="1">In the C-terminal section; belongs to the transpeptidase family.</text>
</comment>
<organism evidence="17 18">
    <name type="scientific">Streptomyces smaragdinus</name>
    <dbReference type="NCBI Taxonomy" id="2585196"/>
    <lineage>
        <taxon>Bacteria</taxon>
        <taxon>Bacillati</taxon>
        <taxon>Actinomycetota</taxon>
        <taxon>Actinomycetes</taxon>
        <taxon>Kitasatosporales</taxon>
        <taxon>Streptomycetaceae</taxon>
        <taxon>Streptomyces</taxon>
    </lineage>
</organism>
<dbReference type="Gene3D" id="1.10.3810.10">
    <property type="entry name" value="Biosynthetic peptidoglycan transglycosylase-like"/>
    <property type="match status" value="1"/>
</dbReference>
<feature type="compositionally biased region" description="Gly residues" evidence="14">
    <location>
        <begin position="716"/>
        <end position="727"/>
    </location>
</feature>
<dbReference type="GO" id="GO:0006508">
    <property type="term" value="P:proteolysis"/>
    <property type="evidence" value="ECO:0007669"/>
    <property type="project" value="UniProtKB-KW"/>
</dbReference>
<dbReference type="EMBL" id="WEGJ01000027">
    <property type="protein sequence ID" value="MQY14974.1"/>
    <property type="molecule type" value="Genomic_DNA"/>
</dbReference>
<evidence type="ECO:0000256" key="8">
    <source>
        <dbReference type="ARBA" id="ARBA00022960"/>
    </source>
</evidence>
<evidence type="ECO:0000256" key="14">
    <source>
        <dbReference type="SAM" id="MobiDB-lite"/>
    </source>
</evidence>
<evidence type="ECO:0000256" key="11">
    <source>
        <dbReference type="ARBA" id="ARBA00023316"/>
    </source>
</evidence>
<keyword evidence="11" id="KW-0961">Cell wall biogenesis/degradation</keyword>
<dbReference type="InterPro" id="IPR012338">
    <property type="entry name" value="Beta-lactam/transpept-like"/>
</dbReference>
<name>A0A7K0CQE4_9ACTN</name>
<keyword evidence="6" id="KW-0808">Transferase</keyword>
<gene>
    <name evidence="17" type="primary">pbpG</name>
    <name evidence="17" type="ORF">SRB5_51500</name>
</gene>
<keyword evidence="7" id="KW-0378">Hydrolase</keyword>
<keyword evidence="9" id="KW-0573">Peptidoglycan synthesis</keyword>
<dbReference type="InterPro" id="IPR001460">
    <property type="entry name" value="PCN-bd_Tpept"/>
</dbReference>
<evidence type="ECO:0000313" key="17">
    <source>
        <dbReference type="EMBL" id="MQY14974.1"/>
    </source>
</evidence>
<dbReference type="GO" id="GO:0008658">
    <property type="term" value="F:penicillin binding"/>
    <property type="evidence" value="ECO:0007669"/>
    <property type="project" value="InterPro"/>
</dbReference>
<evidence type="ECO:0000256" key="1">
    <source>
        <dbReference type="ARBA" id="ARBA00007090"/>
    </source>
</evidence>
<evidence type="ECO:0000259" key="15">
    <source>
        <dbReference type="Pfam" id="PF00905"/>
    </source>
</evidence>
<evidence type="ECO:0000256" key="6">
    <source>
        <dbReference type="ARBA" id="ARBA00022679"/>
    </source>
</evidence>
<keyword evidence="10" id="KW-0511">Multifunctional enzyme</keyword>
<dbReference type="GO" id="GO:0071555">
    <property type="term" value="P:cell wall organization"/>
    <property type="evidence" value="ECO:0007669"/>
    <property type="project" value="UniProtKB-KW"/>
</dbReference>
<comment type="catalytic activity">
    <reaction evidence="13">
        <text>[GlcNAc-(1-&gt;4)-Mur2Ac(oyl-L-Ala-gamma-D-Glu-L-Lys-D-Ala-D-Ala)](n)-di-trans,octa-cis-undecaprenyl diphosphate + beta-D-GlcNAc-(1-&gt;4)-Mur2Ac(oyl-L-Ala-gamma-D-Glu-L-Lys-D-Ala-D-Ala)-di-trans,octa-cis-undecaprenyl diphosphate = [GlcNAc-(1-&gt;4)-Mur2Ac(oyl-L-Ala-gamma-D-Glu-L-Lys-D-Ala-D-Ala)](n+1)-di-trans,octa-cis-undecaprenyl diphosphate + di-trans,octa-cis-undecaprenyl diphosphate + H(+)</text>
        <dbReference type="Rhea" id="RHEA:23708"/>
        <dbReference type="Rhea" id="RHEA-COMP:9602"/>
        <dbReference type="Rhea" id="RHEA-COMP:9603"/>
        <dbReference type="ChEBI" id="CHEBI:15378"/>
        <dbReference type="ChEBI" id="CHEBI:58405"/>
        <dbReference type="ChEBI" id="CHEBI:60033"/>
        <dbReference type="ChEBI" id="CHEBI:78435"/>
        <dbReference type="EC" id="2.4.99.28"/>
    </reaction>
</comment>
<protein>
    <submittedName>
        <fullName evidence="17">Penicillin-binding protein 2D</fullName>
    </submittedName>
</protein>
<dbReference type="PANTHER" id="PTHR32282:SF33">
    <property type="entry name" value="PEPTIDOGLYCAN GLYCOSYLTRANSFERASE"/>
    <property type="match status" value="1"/>
</dbReference>
<feature type="region of interest" description="Disordered" evidence="14">
    <location>
        <begin position="449"/>
        <end position="473"/>
    </location>
</feature>
<evidence type="ECO:0000259" key="16">
    <source>
        <dbReference type="Pfam" id="PF00912"/>
    </source>
</evidence>
<keyword evidence="3" id="KW-0121">Carboxypeptidase</keyword>
<feature type="compositionally biased region" description="Gly residues" evidence="14">
    <location>
        <begin position="758"/>
        <end position="774"/>
    </location>
</feature>
<dbReference type="SUPFAM" id="SSF56601">
    <property type="entry name" value="beta-lactamase/transpeptidase-like"/>
    <property type="match status" value="1"/>
</dbReference>
<comment type="caution">
    <text evidence="17">The sequence shown here is derived from an EMBL/GenBank/DDBJ whole genome shotgun (WGS) entry which is preliminary data.</text>
</comment>
<evidence type="ECO:0000256" key="7">
    <source>
        <dbReference type="ARBA" id="ARBA00022801"/>
    </source>
</evidence>
<dbReference type="GO" id="GO:0009252">
    <property type="term" value="P:peptidoglycan biosynthetic process"/>
    <property type="evidence" value="ECO:0007669"/>
    <property type="project" value="UniProtKB-KW"/>
</dbReference>
<evidence type="ECO:0000256" key="10">
    <source>
        <dbReference type="ARBA" id="ARBA00023268"/>
    </source>
</evidence>
<dbReference type="PANTHER" id="PTHR32282">
    <property type="entry name" value="BINDING PROTEIN TRANSPEPTIDASE, PUTATIVE-RELATED"/>
    <property type="match status" value="1"/>
</dbReference>
<dbReference type="InterPro" id="IPR050396">
    <property type="entry name" value="Glycosyltr_51/Transpeptidase"/>
</dbReference>
<feature type="domain" description="Penicillin-binding protein transpeptidase" evidence="15">
    <location>
        <begin position="474"/>
        <end position="640"/>
    </location>
</feature>
<dbReference type="Pfam" id="PF00905">
    <property type="entry name" value="Transpeptidase"/>
    <property type="match status" value="2"/>
</dbReference>